<protein>
    <submittedName>
        <fullName evidence="2">Uncharacterized protein</fullName>
    </submittedName>
</protein>
<feature type="compositionally biased region" description="Basic residues" evidence="1">
    <location>
        <begin position="22"/>
        <end position="33"/>
    </location>
</feature>
<accession>A0A9P0JEX1</accession>
<feature type="region of interest" description="Disordered" evidence="1">
    <location>
        <begin position="16"/>
        <end position="61"/>
    </location>
</feature>
<reference evidence="2" key="1">
    <citation type="submission" date="2022-02" db="EMBL/GenBank/DDBJ databases">
        <authorList>
            <person name="King R."/>
        </authorList>
    </citation>
    <scope>NUCLEOTIDE SEQUENCE</scope>
</reference>
<gene>
    <name evidence="2" type="ORF">APHIGO_LOCUS11686</name>
</gene>
<sequence length="117" mass="13546">MHKNIQNDISPGIIGKKFLTSNKKKRNQSKKRLFPTSIQKKSNVGPDQHYGLAEPLPEEDNISKEELQKIKDDFINSLRLDRNGRLDIERKLENKLILKFGMLNEGIDLQHQILPCL</sequence>
<name>A0A9P0JEX1_APHGO</name>
<dbReference type="Proteomes" id="UP001154329">
    <property type="component" value="Chromosome 4"/>
</dbReference>
<proteinExistence type="predicted"/>
<evidence type="ECO:0000313" key="3">
    <source>
        <dbReference type="Proteomes" id="UP001154329"/>
    </source>
</evidence>
<reference evidence="2" key="2">
    <citation type="submission" date="2022-10" db="EMBL/GenBank/DDBJ databases">
        <authorList>
            <consortium name="ENA_rothamsted_submissions"/>
            <consortium name="culmorum"/>
            <person name="King R."/>
        </authorList>
    </citation>
    <scope>NUCLEOTIDE SEQUENCE</scope>
</reference>
<keyword evidence="3" id="KW-1185">Reference proteome</keyword>
<dbReference type="AlphaFoldDB" id="A0A9P0JEX1"/>
<evidence type="ECO:0000256" key="1">
    <source>
        <dbReference type="SAM" id="MobiDB-lite"/>
    </source>
</evidence>
<dbReference type="EMBL" id="OU899037">
    <property type="protein sequence ID" value="CAH1738319.1"/>
    <property type="molecule type" value="Genomic_DNA"/>
</dbReference>
<organism evidence="2 3">
    <name type="scientific">Aphis gossypii</name>
    <name type="common">Cotton aphid</name>
    <dbReference type="NCBI Taxonomy" id="80765"/>
    <lineage>
        <taxon>Eukaryota</taxon>
        <taxon>Metazoa</taxon>
        <taxon>Ecdysozoa</taxon>
        <taxon>Arthropoda</taxon>
        <taxon>Hexapoda</taxon>
        <taxon>Insecta</taxon>
        <taxon>Pterygota</taxon>
        <taxon>Neoptera</taxon>
        <taxon>Paraneoptera</taxon>
        <taxon>Hemiptera</taxon>
        <taxon>Sternorrhyncha</taxon>
        <taxon>Aphidomorpha</taxon>
        <taxon>Aphidoidea</taxon>
        <taxon>Aphididae</taxon>
        <taxon>Aphidini</taxon>
        <taxon>Aphis</taxon>
        <taxon>Aphis</taxon>
    </lineage>
</organism>
<evidence type="ECO:0000313" key="2">
    <source>
        <dbReference type="EMBL" id="CAH1738319.1"/>
    </source>
</evidence>